<dbReference type="OrthoDB" id="3357271at2759"/>
<evidence type="ECO:0000259" key="2">
    <source>
        <dbReference type="Pfam" id="PF25459"/>
    </source>
</evidence>
<feature type="region of interest" description="Disordered" evidence="1">
    <location>
        <begin position="136"/>
        <end position="255"/>
    </location>
</feature>
<dbReference type="GeneID" id="62196735"/>
<dbReference type="EMBL" id="CP064815">
    <property type="protein sequence ID" value="QPG75949.1"/>
    <property type="molecule type" value="Genomic_DNA"/>
</dbReference>
<evidence type="ECO:0000313" key="3">
    <source>
        <dbReference type="EMBL" id="QPG75949.1"/>
    </source>
</evidence>
<dbReference type="Proteomes" id="UP000662931">
    <property type="component" value="Chromosome 4"/>
</dbReference>
<dbReference type="AlphaFoldDB" id="A0A875S8D6"/>
<accession>A0A875S8D6</accession>
<protein>
    <recommendedName>
        <fullName evidence="2">BBC1/AIM3 cysteine proteinase-fold domain-containing protein</fullName>
    </recommendedName>
</protein>
<dbReference type="InterPro" id="IPR057402">
    <property type="entry name" value="AIM3_BBC1_C"/>
</dbReference>
<organism evidence="3 4">
    <name type="scientific">Eeniella nana</name>
    <name type="common">Yeast</name>
    <name type="synonym">Brettanomyces nanus</name>
    <dbReference type="NCBI Taxonomy" id="13502"/>
    <lineage>
        <taxon>Eukaryota</taxon>
        <taxon>Fungi</taxon>
        <taxon>Dikarya</taxon>
        <taxon>Ascomycota</taxon>
        <taxon>Saccharomycotina</taxon>
        <taxon>Pichiomycetes</taxon>
        <taxon>Pichiales</taxon>
        <taxon>Pichiaceae</taxon>
        <taxon>Brettanomyces</taxon>
    </lineage>
</organism>
<gene>
    <name evidence="3" type="ORF">FOA43_003335</name>
</gene>
<name>A0A875S8D6_EENNA</name>
<sequence>MSSTRKQTPPTVPAKKPGLRAAVSINKVVPIESLREKLVHVRIESNAHPKAETETELKTEIKAKPRLPVKENSTVESSVDTALAVAPSIKKKPRSLASKPPIKPKPQYLSKLNAPVEFEDAPIKVKAPSVSSIFLKGMSTPPITPTSRKLASPKIGVPEVPSLPRRHQQRPQVTLQEDEEQEITPPLPTRPADRVKGLGTLTSPASSSASLTSRSRSSSTISTPPLPPPPRSRIRTTVSTPPPLPPLHHHSRESNHWKEPDLDLEIPTCWFALNDSSKLPKCFQGCNWVASHGTLGKIQYSIYAFRLSDLATVRLKFSWDGSYLSPLDTLKQEVSFLPPPTASKQQLLDGSKIFGEHIANWCEVREGEKVGNGECWTLARDALQKACGNHAFVSSGLNHGALLVTYKMSPTTGKLVVIQEPITDDIKRGDILQFKSSFFKCPDKSITFGAPDHTALVLNVGGSKLQIIQQNNNGKKVVAEDQINLDNMAGGELKVFRPVSANWIVDLSDAAMK</sequence>
<evidence type="ECO:0000256" key="1">
    <source>
        <dbReference type="SAM" id="MobiDB-lite"/>
    </source>
</evidence>
<dbReference type="Gene3D" id="3.90.1720.60">
    <property type="match status" value="1"/>
</dbReference>
<dbReference type="Pfam" id="PF25459">
    <property type="entry name" value="AIM3_BBC1_C"/>
    <property type="match status" value="1"/>
</dbReference>
<evidence type="ECO:0000313" key="4">
    <source>
        <dbReference type="Proteomes" id="UP000662931"/>
    </source>
</evidence>
<dbReference type="KEGG" id="bnn:FOA43_003335"/>
<feature type="compositionally biased region" description="Low complexity" evidence="1">
    <location>
        <begin position="200"/>
        <end position="223"/>
    </location>
</feature>
<proteinExistence type="predicted"/>
<keyword evidence="4" id="KW-1185">Reference proteome</keyword>
<reference evidence="3" key="1">
    <citation type="submission" date="2020-10" db="EMBL/GenBank/DDBJ databases">
        <authorList>
            <person name="Roach M.J.R."/>
        </authorList>
    </citation>
    <scope>NUCLEOTIDE SEQUENCE</scope>
    <source>
        <strain evidence="3">CBS 1945</strain>
    </source>
</reference>
<dbReference type="RefSeq" id="XP_038779514.1">
    <property type="nucleotide sequence ID" value="XM_038923586.1"/>
</dbReference>
<feature type="domain" description="BBC1/AIM3 cysteine proteinase-fold" evidence="2">
    <location>
        <begin position="335"/>
        <end position="506"/>
    </location>
</feature>